<evidence type="ECO:0000259" key="1">
    <source>
        <dbReference type="Pfam" id="PF14080"/>
    </source>
</evidence>
<protein>
    <recommendedName>
        <fullName evidence="1">DUF4261 domain-containing protein</fullName>
    </recommendedName>
</protein>
<evidence type="ECO:0000313" key="2">
    <source>
        <dbReference type="EMBL" id="MEY9473592.1"/>
    </source>
</evidence>
<gene>
    <name evidence="2" type="ORF">ABH992_005991</name>
</gene>
<dbReference type="Pfam" id="PF14080">
    <property type="entry name" value="DUF4261"/>
    <property type="match status" value="1"/>
</dbReference>
<reference evidence="2 3" key="1">
    <citation type="submission" date="2024-07" db="EMBL/GenBank/DDBJ databases">
        <title>Genomic Encyclopedia of Type Strains, Phase V (KMG-V): Genome sequencing to study the core and pangenomes of soil and plant-associated prokaryotes.</title>
        <authorList>
            <person name="Whitman W."/>
        </authorList>
    </citation>
    <scope>NUCLEOTIDE SEQUENCE [LARGE SCALE GENOMIC DNA]</scope>
    <source>
        <strain evidence="2 3">USDA 222</strain>
    </source>
</reference>
<keyword evidence="3" id="KW-1185">Reference proteome</keyword>
<dbReference type="Proteomes" id="UP001565474">
    <property type="component" value="Unassembled WGS sequence"/>
</dbReference>
<dbReference type="EMBL" id="JBGBZN010000002">
    <property type="protein sequence ID" value="MEY9473592.1"/>
    <property type="molecule type" value="Genomic_DNA"/>
</dbReference>
<comment type="caution">
    <text evidence="2">The sequence shown here is derived from an EMBL/GenBank/DDBJ whole genome shotgun (WGS) entry which is preliminary data.</text>
</comment>
<organism evidence="2 3">
    <name type="scientific">Bradyrhizobium yuanmingense</name>
    <dbReference type="NCBI Taxonomy" id="108015"/>
    <lineage>
        <taxon>Bacteria</taxon>
        <taxon>Pseudomonadati</taxon>
        <taxon>Pseudomonadota</taxon>
        <taxon>Alphaproteobacteria</taxon>
        <taxon>Hyphomicrobiales</taxon>
        <taxon>Nitrobacteraceae</taxon>
        <taxon>Bradyrhizobium</taxon>
    </lineage>
</organism>
<accession>A0ABV4GNS8</accession>
<name>A0ABV4GNS8_9BRAD</name>
<evidence type="ECO:0000313" key="3">
    <source>
        <dbReference type="Proteomes" id="UP001565474"/>
    </source>
</evidence>
<proteinExistence type="predicted"/>
<dbReference type="InterPro" id="IPR025357">
    <property type="entry name" value="DUF4261"/>
</dbReference>
<sequence length="339" mass="36875">MIRAWWGNAVECRLFMGGRPRCGSGDGARGNFLLLREPLYLALAENAVDIVPYLFYRKFLFNLWANSRSLTHTGISTGSLMSSSLLSFVLLSRPVTPDMSAVAKVLHARHPELAAEAPDDDELQPAQANSPLIRCGNELVALMSMPAPIPQDPGLWARAARTWPESEAVATDHQGHIIVSLLGKTEQPLVAARLTTAVIGALIATVPECCGVVWAGRVAQPADLWLDASRWSLAPYPDYPFRLWVDILPFRSGTKIGAITMGLSAFVGREIEFVTGKLALPALFDKVAGLSVYLIEHGKVVKDGDTIGASASERIAVRYKNSDVFGGLPVFYCTDEFEH</sequence>
<feature type="domain" description="DUF4261" evidence="1">
    <location>
        <begin position="259"/>
        <end position="322"/>
    </location>
</feature>